<dbReference type="Proteomes" id="UP000501690">
    <property type="component" value="Linkage Group LG7"/>
</dbReference>
<evidence type="ECO:0000313" key="1">
    <source>
        <dbReference type="EMBL" id="QCE00522.1"/>
    </source>
</evidence>
<organism evidence="1 2">
    <name type="scientific">Vigna unguiculata</name>
    <name type="common">Cowpea</name>
    <dbReference type="NCBI Taxonomy" id="3917"/>
    <lineage>
        <taxon>Eukaryota</taxon>
        <taxon>Viridiplantae</taxon>
        <taxon>Streptophyta</taxon>
        <taxon>Embryophyta</taxon>
        <taxon>Tracheophyta</taxon>
        <taxon>Spermatophyta</taxon>
        <taxon>Magnoliopsida</taxon>
        <taxon>eudicotyledons</taxon>
        <taxon>Gunneridae</taxon>
        <taxon>Pentapetalae</taxon>
        <taxon>rosids</taxon>
        <taxon>fabids</taxon>
        <taxon>Fabales</taxon>
        <taxon>Fabaceae</taxon>
        <taxon>Papilionoideae</taxon>
        <taxon>50 kb inversion clade</taxon>
        <taxon>NPAAA clade</taxon>
        <taxon>indigoferoid/millettioid clade</taxon>
        <taxon>Phaseoleae</taxon>
        <taxon>Vigna</taxon>
    </lineage>
</organism>
<keyword evidence="2" id="KW-1185">Reference proteome</keyword>
<protein>
    <submittedName>
        <fullName evidence="1">Uncharacterized protein</fullName>
    </submittedName>
</protein>
<gene>
    <name evidence="1" type="ORF">DEO72_LG7g1812</name>
</gene>
<sequence length="51" mass="6131">MQLRMGEEHRSKCHMETKWVSKGELGTNEDHNWEWVSECELEMDEEHELGV</sequence>
<dbReference type="EMBL" id="CP039351">
    <property type="protein sequence ID" value="QCE00522.1"/>
    <property type="molecule type" value="Genomic_DNA"/>
</dbReference>
<evidence type="ECO:0000313" key="2">
    <source>
        <dbReference type="Proteomes" id="UP000501690"/>
    </source>
</evidence>
<name>A0A4D6MIV2_VIGUN</name>
<dbReference type="AlphaFoldDB" id="A0A4D6MIV2"/>
<accession>A0A4D6MIV2</accession>
<reference evidence="1 2" key="1">
    <citation type="submission" date="2019-04" db="EMBL/GenBank/DDBJ databases">
        <title>An improved genome assembly and genetic linkage map for asparagus bean, Vigna unguiculata ssp. sesquipedialis.</title>
        <authorList>
            <person name="Xia Q."/>
            <person name="Zhang R."/>
            <person name="Dong Y."/>
        </authorList>
    </citation>
    <scope>NUCLEOTIDE SEQUENCE [LARGE SCALE GENOMIC DNA]</scope>
    <source>
        <tissue evidence="1">Leaf</tissue>
    </source>
</reference>
<proteinExistence type="predicted"/>